<dbReference type="AlphaFoldDB" id="A0AAD6C8D9"/>
<evidence type="ECO:0000256" key="1">
    <source>
        <dbReference type="SAM" id="MobiDB-lite"/>
    </source>
</evidence>
<dbReference type="EMBL" id="JAPVEA010000005">
    <property type="protein sequence ID" value="KAJ5454221.1"/>
    <property type="molecule type" value="Genomic_DNA"/>
</dbReference>
<keyword evidence="3" id="KW-1185">Reference proteome</keyword>
<reference evidence="2" key="2">
    <citation type="journal article" date="2023" name="IMA Fungus">
        <title>Comparative genomic study of the Penicillium genus elucidates a diverse pangenome and 15 lateral gene transfer events.</title>
        <authorList>
            <person name="Petersen C."/>
            <person name="Sorensen T."/>
            <person name="Nielsen M.R."/>
            <person name="Sondergaard T.E."/>
            <person name="Sorensen J.L."/>
            <person name="Fitzpatrick D.A."/>
            <person name="Frisvad J.C."/>
            <person name="Nielsen K.L."/>
        </authorList>
    </citation>
    <scope>NUCLEOTIDE SEQUENCE</scope>
    <source>
        <strain evidence="2">IBT 16125</strain>
    </source>
</reference>
<reference evidence="2" key="1">
    <citation type="submission" date="2022-12" db="EMBL/GenBank/DDBJ databases">
        <authorList>
            <person name="Petersen C."/>
        </authorList>
    </citation>
    <scope>NUCLEOTIDE SEQUENCE</scope>
    <source>
        <strain evidence="2">IBT 16125</strain>
    </source>
</reference>
<feature type="compositionally biased region" description="Low complexity" evidence="1">
    <location>
        <begin position="38"/>
        <end position="53"/>
    </location>
</feature>
<dbReference type="RefSeq" id="XP_056767177.1">
    <property type="nucleotide sequence ID" value="XM_056908559.1"/>
</dbReference>
<feature type="region of interest" description="Disordered" evidence="1">
    <location>
        <begin position="1"/>
        <end position="63"/>
    </location>
</feature>
<protein>
    <submittedName>
        <fullName evidence="2">Uncharacterized protein</fullName>
    </submittedName>
</protein>
<dbReference type="GeneID" id="81598802"/>
<dbReference type="Proteomes" id="UP001213681">
    <property type="component" value="Unassembled WGS sequence"/>
</dbReference>
<comment type="caution">
    <text evidence="2">The sequence shown here is derived from an EMBL/GenBank/DDBJ whole genome shotgun (WGS) entry which is preliminary data.</text>
</comment>
<sequence>MSDIGQGPSSGPPGPTQTIAHGVIHPQGRRPSQAATGFPGQQAAPFQTATPQTHSTSASDMPMTVGMAMDLFRQVSREEL</sequence>
<proteinExistence type="predicted"/>
<evidence type="ECO:0000313" key="3">
    <source>
        <dbReference type="Proteomes" id="UP001213681"/>
    </source>
</evidence>
<gene>
    <name evidence="2" type="ORF">N7458_005177</name>
</gene>
<name>A0AAD6C8D9_9EURO</name>
<accession>A0AAD6C8D9</accession>
<organism evidence="2 3">
    <name type="scientific">Penicillium daleae</name>
    <dbReference type="NCBI Taxonomy" id="63821"/>
    <lineage>
        <taxon>Eukaryota</taxon>
        <taxon>Fungi</taxon>
        <taxon>Dikarya</taxon>
        <taxon>Ascomycota</taxon>
        <taxon>Pezizomycotina</taxon>
        <taxon>Eurotiomycetes</taxon>
        <taxon>Eurotiomycetidae</taxon>
        <taxon>Eurotiales</taxon>
        <taxon>Aspergillaceae</taxon>
        <taxon>Penicillium</taxon>
    </lineage>
</organism>
<evidence type="ECO:0000313" key="2">
    <source>
        <dbReference type="EMBL" id="KAJ5454221.1"/>
    </source>
</evidence>